<feature type="transmembrane region" description="Helical" evidence="1">
    <location>
        <begin position="123"/>
        <end position="149"/>
    </location>
</feature>
<evidence type="ECO:0000313" key="5">
    <source>
        <dbReference type="Proteomes" id="UP000527860"/>
    </source>
</evidence>
<keyword evidence="1" id="KW-0472">Membrane</keyword>
<evidence type="ECO:0008006" key="6">
    <source>
        <dbReference type="Google" id="ProtNLM"/>
    </source>
</evidence>
<dbReference type="GeneID" id="77845766"/>
<reference evidence="3 5" key="4">
    <citation type="submission" date="2022-12" db="EMBL/GenBank/DDBJ databases">
        <title>Genome analysis and biological profiling of marine Salinicoccus roseus MOSEL-ME25.</title>
        <authorList>
            <person name="Mirza F.T."/>
            <person name="Xie Y."/>
            <person name="Shinwari Z.K."/>
        </authorList>
    </citation>
    <scope>NUCLEOTIDE SEQUENCE [LARGE SCALE GENOMIC DNA]</scope>
    <source>
        <strain evidence="3 5">MOSEL-ME25</strain>
    </source>
</reference>
<keyword evidence="5" id="KW-1185">Reference proteome</keyword>
<feature type="transmembrane region" description="Helical" evidence="1">
    <location>
        <begin position="218"/>
        <end position="235"/>
    </location>
</feature>
<keyword evidence="1" id="KW-1133">Transmembrane helix</keyword>
<protein>
    <recommendedName>
        <fullName evidence="6">ABC-2 type transporter domain-containing protein</fullName>
    </recommendedName>
</protein>
<evidence type="ECO:0000313" key="3">
    <source>
        <dbReference type="EMBL" id="MDB0581008.1"/>
    </source>
</evidence>
<organism evidence="2 4">
    <name type="scientific">Salinicoccus roseus</name>
    <dbReference type="NCBI Taxonomy" id="45670"/>
    <lineage>
        <taxon>Bacteria</taxon>
        <taxon>Bacillati</taxon>
        <taxon>Bacillota</taxon>
        <taxon>Bacilli</taxon>
        <taxon>Bacillales</taxon>
        <taxon>Staphylococcaceae</taxon>
        <taxon>Salinicoccus</taxon>
    </lineage>
</organism>
<dbReference type="Proteomes" id="UP000527860">
    <property type="component" value="Unassembled WGS sequence"/>
</dbReference>
<dbReference type="EMBL" id="JXII01000008">
    <property type="protein sequence ID" value="KIH70164.1"/>
    <property type="molecule type" value="Genomic_DNA"/>
</dbReference>
<reference evidence="3" key="3">
    <citation type="submission" date="2020-04" db="EMBL/GenBank/DDBJ databases">
        <authorList>
            <person name="Tanveer F."/>
            <person name="Xie Y."/>
            <person name="Shinwari Z.K."/>
        </authorList>
    </citation>
    <scope>NUCLEOTIDE SEQUENCE</scope>
    <source>
        <strain evidence="3">MOSEL-ME25</strain>
    </source>
</reference>
<name>A0A0C2HEV9_9STAP</name>
<dbReference type="EMBL" id="JABEVU030000001">
    <property type="protein sequence ID" value="MDB0581008.1"/>
    <property type="molecule type" value="Genomic_DNA"/>
</dbReference>
<reference evidence="2 4" key="1">
    <citation type="submission" date="2015-01" db="EMBL/GenBank/DDBJ databases">
        <title>Genome sequences of high lactate-tolerant strain Salinicoccus roseus W12 with industrial interest.</title>
        <authorList>
            <person name="Wang H."/>
            <person name="Yu B."/>
        </authorList>
    </citation>
    <scope>NUCLEOTIDE SEQUENCE [LARGE SCALE GENOMIC DNA]</scope>
    <source>
        <strain evidence="2 4">W12</strain>
    </source>
</reference>
<keyword evidence="1" id="KW-0812">Transmembrane</keyword>
<feature type="transmembrane region" description="Helical" evidence="1">
    <location>
        <begin position="27"/>
        <end position="46"/>
    </location>
</feature>
<evidence type="ECO:0000313" key="2">
    <source>
        <dbReference type="EMBL" id="KIH70164.1"/>
    </source>
</evidence>
<dbReference type="AlphaFoldDB" id="A0A0C2HEV9"/>
<feature type="transmembrane region" description="Helical" evidence="1">
    <location>
        <begin position="156"/>
        <end position="176"/>
    </location>
</feature>
<gene>
    <name evidence="3" type="ORF">F7P68_0010755</name>
    <name evidence="2" type="ORF">SN16_09370</name>
</gene>
<accession>A0A0C2HEV9</accession>
<dbReference type="STRING" id="45670.SN16_09370"/>
<evidence type="ECO:0000256" key="1">
    <source>
        <dbReference type="SAM" id="Phobius"/>
    </source>
</evidence>
<dbReference type="Proteomes" id="UP000031546">
    <property type="component" value="Unassembled WGS sequence"/>
</dbReference>
<evidence type="ECO:0000313" key="4">
    <source>
        <dbReference type="Proteomes" id="UP000031546"/>
    </source>
</evidence>
<comment type="caution">
    <text evidence="2">The sequence shown here is derived from an EMBL/GenBank/DDBJ whole genome shotgun (WGS) entry which is preliminary data.</text>
</comment>
<proteinExistence type="predicted"/>
<sequence>MNYKIKYLFRHFFKQTSYFSTHNLTPLLIYTIGLVFLLVAMALMDAGEVLEYLYVLVGLAAAVWLFSMTVLNKNTAFYKDSVLKVNYIPLYMRILPTIVFQTFIFLMFVVLYSALAALVMDDWLIGIFTLLYYVLLGVLLIIPFTLVYLSVQIDRIGSVNIIVFLILVVSVPILYLPENIPSWLQHLLSLNPFYYVINGLQSNAVHISWNINRLPNDVLFFAQIIFLYMWVFEYYSKMKFSIYHHLKKRPGV</sequence>
<feature type="transmembrane region" description="Helical" evidence="1">
    <location>
        <begin position="92"/>
        <end position="117"/>
    </location>
</feature>
<reference evidence="5" key="2">
    <citation type="submission" date="2020-04" db="EMBL/GenBank/DDBJ databases">
        <title>Genome analysis and biological profiling of marine Cellulosimicrobium funkei MOSEL-ME6.</title>
        <authorList>
            <person name="Tanveer F."/>
            <person name="Xie Y."/>
            <person name="Shinwari Z.K."/>
        </authorList>
    </citation>
    <scope>NUCLEOTIDE SEQUENCE [LARGE SCALE GENOMIC DNA]</scope>
    <source>
        <strain evidence="5">MOSEL-ME25</strain>
    </source>
</reference>
<feature type="transmembrane region" description="Helical" evidence="1">
    <location>
        <begin position="52"/>
        <end position="71"/>
    </location>
</feature>
<dbReference type="RefSeq" id="WP_040106369.1">
    <property type="nucleotide sequence ID" value="NZ_CANNFN010000004.1"/>
</dbReference>
<dbReference type="OrthoDB" id="2417273at2"/>